<dbReference type="NCBIfam" id="TIGR00306">
    <property type="entry name" value="apgM"/>
    <property type="match status" value="1"/>
</dbReference>
<dbReference type="PIRSF" id="PIRSF006392">
    <property type="entry name" value="IPGAM_arch"/>
    <property type="match status" value="1"/>
</dbReference>
<dbReference type="CDD" id="cd16011">
    <property type="entry name" value="iPGM_like"/>
    <property type="match status" value="1"/>
</dbReference>
<dbReference type="InterPro" id="IPR004456">
    <property type="entry name" value="Pglycerate_mutase_ApgM"/>
</dbReference>
<dbReference type="Pfam" id="PF01676">
    <property type="entry name" value="Metalloenzyme"/>
    <property type="match status" value="1"/>
</dbReference>
<dbReference type="Gene3D" id="3.40.720.10">
    <property type="entry name" value="Alkaline Phosphatase, subunit A"/>
    <property type="match status" value="2"/>
</dbReference>
<comment type="pathway">
    <text evidence="3">Carbohydrate degradation.</text>
</comment>
<dbReference type="NCBIfam" id="NF003242">
    <property type="entry name" value="PRK04200.1"/>
    <property type="match status" value="1"/>
</dbReference>
<dbReference type="AlphaFoldDB" id="A0A9D1NFK9"/>
<evidence type="ECO:0000256" key="2">
    <source>
        <dbReference type="ARBA" id="ARBA00002315"/>
    </source>
</evidence>
<dbReference type="InterPro" id="IPR023665">
    <property type="entry name" value="ApgAM_prokaryotes"/>
</dbReference>
<comment type="function">
    <text evidence="2">Catalyzes the interconversion of 2-phosphoglycerate and 3-phosphoglycerate.</text>
</comment>
<reference evidence="8" key="2">
    <citation type="journal article" date="2021" name="PeerJ">
        <title>Extensive microbial diversity within the chicken gut microbiome revealed by metagenomics and culture.</title>
        <authorList>
            <person name="Gilroy R."/>
            <person name="Ravi A."/>
            <person name="Getino M."/>
            <person name="Pursley I."/>
            <person name="Horton D.L."/>
            <person name="Alikhan N.F."/>
            <person name="Baker D."/>
            <person name="Gharbi K."/>
            <person name="Hall N."/>
            <person name="Watson M."/>
            <person name="Adriaenssens E.M."/>
            <person name="Foster-Nyarko E."/>
            <person name="Jarju S."/>
            <person name="Secka A."/>
            <person name="Antonio M."/>
            <person name="Oren A."/>
            <person name="Chaudhuri R.R."/>
            <person name="La Ragione R."/>
            <person name="Hildebrand F."/>
            <person name="Pallen M.J."/>
        </authorList>
    </citation>
    <scope>NUCLEOTIDE SEQUENCE</scope>
    <source>
        <strain evidence="8">4920</strain>
    </source>
</reference>
<evidence type="ECO:0000256" key="1">
    <source>
        <dbReference type="ARBA" id="ARBA00000370"/>
    </source>
</evidence>
<evidence type="ECO:0000256" key="4">
    <source>
        <dbReference type="ARBA" id="ARBA00005524"/>
    </source>
</evidence>
<evidence type="ECO:0000313" key="8">
    <source>
        <dbReference type="EMBL" id="HIV02203.1"/>
    </source>
</evidence>
<dbReference type="PANTHER" id="PTHR31209:SF4">
    <property type="entry name" value="2,3-BISPHOSPHOGLYCERATE-INDEPENDENT PHOSPHOGLYCERATE MUTASE"/>
    <property type="match status" value="1"/>
</dbReference>
<dbReference type="EC" id="5.4.2.12" evidence="8"/>
<dbReference type="PANTHER" id="PTHR31209">
    <property type="entry name" value="COFACTOR-INDEPENDENT PHOSPHOGLYCERATE MUTASE"/>
    <property type="match status" value="1"/>
</dbReference>
<comment type="catalytic activity">
    <reaction evidence="1">
        <text>(2R)-2-phosphoglycerate = (2R)-3-phosphoglycerate</text>
        <dbReference type="Rhea" id="RHEA:15901"/>
        <dbReference type="ChEBI" id="CHEBI:58272"/>
        <dbReference type="ChEBI" id="CHEBI:58289"/>
        <dbReference type="EC" id="5.4.2.12"/>
    </reaction>
</comment>
<dbReference type="GO" id="GO:0004619">
    <property type="term" value="F:phosphoglycerate mutase activity"/>
    <property type="evidence" value="ECO:0007669"/>
    <property type="project" value="UniProtKB-EC"/>
</dbReference>
<keyword evidence="5" id="KW-0324">Glycolysis</keyword>
<dbReference type="Proteomes" id="UP000886743">
    <property type="component" value="Unassembled WGS sequence"/>
</dbReference>
<evidence type="ECO:0000256" key="5">
    <source>
        <dbReference type="ARBA" id="ARBA00023152"/>
    </source>
</evidence>
<comment type="similarity">
    <text evidence="4">Belongs to the BPG-independent phosphoglycerate mutase family. A-PGAM subfamily.</text>
</comment>
<name>A0A9D1NFK9_9FIRM</name>
<protein>
    <submittedName>
        <fullName evidence="8">Cofactor-independent phosphoglycerate mutase</fullName>
        <ecNumber evidence="8">5.4.2.12</ecNumber>
    </submittedName>
</protein>
<keyword evidence="6 8" id="KW-0413">Isomerase</keyword>
<proteinExistence type="inferred from homology"/>
<feature type="domain" description="Metalloenzyme" evidence="7">
    <location>
        <begin position="1"/>
        <end position="397"/>
    </location>
</feature>
<dbReference type="EMBL" id="DVOF01000042">
    <property type="protein sequence ID" value="HIV02203.1"/>
    <property type="molecule type" value="Genomic_DNA"/>
</dbReference>
<accession>A0A9D1NFK9</accession>
<dbReference type="SUPFAM" id="SSF53649">
    <property type="entry name" value="Alkaline phosphatase-like"/>
    <property type="match status" value="1"/>
</dbReference>
<dbReference type="GO" id="GO:0006096">
    <property type="term" value="P:glycolytic process"/>
    <property type="evidence" value="ECO:0007669"/>
    <property type="project" value="UniProtKB-KW"/>
</dbReference>
<dbReference type="InterPro" id="IPR006124">
    <property type="entry name" value="Metalloenzyme"/>
</dbReference>
<reference evidence="8" key="1">
    <citation type="submission" date="2020-10" db="EMBL/GenBank/DDBJ databases">
        <authorList>
            <person name="Gilroy R."/>
        </authorList>
    </citation>
    <scope>NUCLEOTIDE SEQUENCE</scope>
    <source>
        <strain evidence="8">4920</strain>
    </source>
</reference>
<evidence type="ECO:0000256" key="3">
    <source>
        <dbReference type="ARBA" id="ARBA00004921"/>
    </source>
</evidence>
<organism evidence="8 9">
    <name type="scientific">Candidatus Aphodoplasma excrementigallinarum</name>
    <dbReference type="NCBI Taxonomy" id="2840673"/>
    <lineage>
        <taxon>Bacteria</taxon>
        <taxon>Bacillati</taxon>
        <taxon>Bacillota</taxon>
        <taxon>Clostridia</taxon>
        <taxon>Eubacteriales</taxon>
        <taxon>Candidatus Aphodoplasma</taxon>
    </lineage>
</organism>
<evidence type="ECO:0000259" key="7">
    <source>
        <dbReference type="Pfam" id="PF01676"/>
    </source>
</evidence>
<gene>
    <name evidence="8" type="ORF">IAC74_01410</name>
</gene>
<comment type="caution">
    <text evidence="8">The sequence shown here is derived from an EMBL/GenBank/DDBJ whole genome shotgun (WGS) entry which is preliminary data.</text>
</comment>
<dbReference type="NCBIfam" id="TIGR02535">
    <property type="entry name" value="hyp_Hser_kinase"/>
    <property type="match status" value="1"/>
</dbReference>
<evidence type="ECO:0000256" key="6">
    <source>
        <dbReference type="ARBA" id="ARBA00023235"/>
    </source>
</evidence>
<evidence type="ECO:0000313" key="9">
    <source>
        <dbReference type="Proteomes" id="UP000886743"/>
    </source>
</evidence>
<sequence length="403" mass="43577">MKYIVILGDGMADLPIESLGGKTPLQAAKKPTMDYLASKGEMGMVKTVPDGIAPGSDVANLSVMGYDPTKYYTGRSPLEAVSIGAKLAEGDVTYRVNTVTLSDEEDFSKKTMLDYSADEISSAEGAQLIDTVREAFGSDTIEFYAGTSYRNLMVMHGGSLNSTLTPPHDISKRVIGEYLPKGDYADLLLDMMKKSYALLKDHPVNLERMRKGLAPANTIWFWGQGSKPALPLFKEKYGLDGAVISAVDLLKGIGYCAGMDVIEVEGATGNVNTNFPGKAQAALDALLSGKDFVYLHVEAADECGHRGEVENKVLSIERLDAAAKQIIDGLRAAGEEFSVLLMPDHPTPIATMTHSAEPVPYVIYRSDSEQEHGARTYCEAEAQKTGIFRPMGYTLMEAFLSGK</sequence>
<dbReference type="GO" id="GO:0046872">
    <property type="term" value="F:metal ion binding"/>
    <property type="evidence" value="ECO:0007669"/>
    <property type="project" value="InterPro"/>
</dbReference>
<dbReference type="InterPro" id="IPR017850">
    <property type="entry name" value="Alkaline_phosphatase_core_sf"/>
</dbReference>
<dbReference type="Pfam" id="PF10143">
    <property type="entry name" value="PhosphMutase"/>
    <property type="match status" value="1"/>
</dbReference>